<accession>W0BGY9</accession>
<reference evidence="1 2" key="1">
    <citation type="journal article" date="2013" name="Int. J. Med. Microbiol.">
        <title>Legionella oakridgensis ATCC 33761 genome sequence and phenotypic characterization reveals its replication capacity in amoebae.</title>
        <authorList>
            <person name="Brzuszkiewicz E."/>
            <person name="Schulz T."/>
            <person name="Rydzewski K."/>
            <person name="Daniel R."/>
            <person name="Gillmaier N."/>
            <person name="Dittmann C."/>
            <person name="Holland G."/>
            <person name="Schunder E."/>
            <person name="Lautner M."/>
            <person name="Eisenreich W."/>
            <person name="Luck C."/>
            <person name="Heuner K."/>
        </authorList>
    </citation>
    <scope>NUCLEOTIDE SEQUENCE [LARGE SCALE GENOMIC DNA]</scope>
    <source>
        <strain>OR-10</strain>
        <strain evidence="2">ATCC 33761</strain>
    </source>
</reference>
<proteinExistence type="predicted"/>
<dbReference type="EMBL" id="CP004006">
    <property type="protein sequence ID" value="AHE67882.1"/>
    <property type="molecule type" value="Genomic_DNA"/>
</dbReference>
<evidence type="ECO:0000313" key="2">
    <source>
        <dbReference type="Proteomes" id="UP000018838"/>
    </source>
</evidence>
<dbReference type="HOGENOM" id="CLU_3291796_0_0_6"/>
<gene>
    <name evidence="1" type="ORF">Loa_02340</name>
</gene>
<dbReference type="STRING" id="1268635.Loa_02340"/>
<protein>
    <submittedName>
        <fullName evidence="1">Uncharacterized protein</fullName>
    </submittedName>
</protein>
<sequence length="40" mass="4530">MQLSQPQVNCASIYIVANHGLLKHTSTHQRGYGIRTFFVI</sequence>
<evidence type="ECO:0000313" key="1">
    <source>
        <dbReference type="EMBL" id="AHE67882.1"/>
    </source>
</evidence>
<dbReference type="KEGG" id="lok:Loa_02340"/>
<dbReference type="PATRIC" id="fig|1268635.3.peg.2402"/>
<dbReference type="Proteomes" id="UP000018838">
    <property type="component" value="Chromosome"/>
</dbReference>
<name>W0BGY9_9GAMM</name>
<dbReference type="AlphaFoldDB" id="W0BGY9"/>
<keyword evidence="2" id="KW-1185">Reference proteome</keyword>
<organism evidence="1 2">
    <name type="scientific">Legionella oakridgensis ATCC 33761 = DSM 21215</name>
    <dbReference type="NCBI Taxonomy" id="1268635"/>
    <lineage>
        <taxon>Bacteria</taxon>
        <taxon>Pseudomonadati</taxon>
        <taxon>Pseudomonadota</taxon>
        <taxon>Gammaproteobacteria</taxon>
        <taxon>Legionellales</taxon>
        <taxon>Legionellaceae</taxon>
        <taxon>Legionella</taxon>
    </lineage>
</organism>